<dbReference type="OrthoDB" id="10263185at2759"/>
<keyword evidence="5" id="KW-1185">Reference proteome</keyword>
<evidence type="ECO:0000259" key="3">
    <source>
        <dbReference type="Pfam" id="PF03914"/>
    </source>
</evidence>
<comment type="caution">
    <text evidence="4">The sequence shown here is derived from an EMBL/GenBank/DDBJ whole genome shotgun (WGS) entry which is preliminary data.</text>
</comment>
<dbReference type="GO" id="GO:0042254">
    <property type="term" value="P:ribosome biogenesis"/>
    <property type="evidence" value="ECO:0007669"/>
    <property type="project" value="InterPro"/>
</dbReference>
<dbReference type="Pfam" id="PF03914">
    <property type="entry name" value="CBF"/>
    <property type="match status" value="1"/>
</dbReference>
<dbReference type="EMBL" id="WJQU01003467">
    <property type="protein sequence ID" value="KAJ6624620.1"/>
    <property type="molecule type" value="Genomic_DNA"/>
</dbReference>
<keyword evidence="2" id="KW-0732">Signal</keyword>
<dbReference type="Proteomes" id="UP001151699">
    <property type="component" value="Unassembled WGS sequence"/>
</dbReference>
<dbReference type="InterPro" id="IPR027193">
    <property type="entry name" value="Noc4"/>
</dbReference>
<evidence type="ECO:0000313" key="4">
    <source>
        <dbReference type="EMBL" id="KAJ6624620.1"/>
    </source>
</evidence>
<sequence length="482" mass="55290">MFALFELIITFSISNVQKECIVKKSPVTPCLLTLEQIFMELIGRRDMYIDIQPLKSAMDSNLDLQYKEWLQERYRDVMKSILQCFASDKASESCQALVTAMHLLSQEGKHPIEHTTDSNYFPINRFRNILLRLLSSDRLNHHLIMRFKEYSAYTDVLFYAWKLLPGITPKGKPSSDIYIQNYLDLLASIPISIDGSETSQYLCGSANGGTFDYAVMRKNLNKAWNCAVLWDLSEHTHKQLLIVLLEKIMPHLDKPVLLTDFLMDSLDVGGPISLLALQGVFTLIQQHNLTYPNIYEKLYSMFEPEIFHTKFKARLFYLADIFLSSIALPENLVAAFIKRLARLALVAPPQDIVIILYFIGNLIIRHPGLKRLICHVGGEVSKDPYIMDERVPIKSMALESSLWEIATLQCHVLPSIAQAAKFITNPLPSIEWDLSSVLEINENDIFDQEIVKRSKACALNFERPPSMFQAKSDKITQYWHMF</sequence>
<comment type="similarity">
    <text evidence="1">Belongs to the CBF/MAK21 family.</text>
</comment>
<protein>
    <submittedName>
        <fullName evidence="4">Nucleolar complex protein 4 like A</fullName>
    </submittedName>
</protein>
<feature type="chain" id="PRO_5040294039" evidence="2">
    <location>
        <begin position="19"/>
        <end position="482"/>
    </location>
</feature>
<dbReference type="GO" id="GO:0030692">
    <property type="term" value="C:Noc4p-Nop14p complex"/>
    <property type="evidence" value="ECO:0007669"/>
    <property type="project" value="TreeGrafter"/>
</dbReference>
<feature type="domain" description="CCAAT-binding factor" evidence="3">
    <location>
        <begin position="273"/>
        <end position="420"/>
    </location>
</feature>
<dbReference type="PANTHER" id="PTHR12455">
    <property type="entry name" value="NUCLEOLAR COMPLEX PROTEIN 4"/>
    <property type="match status" value="1"/>
</dbReference>
<evidence type="ECO:0000313" key="5">
    <source>
        <dbReference type="Proteomes" id="UP001151699"/>
    </source>
</evidence>
<dbReference type="InterPro" id="IPR005612">
    <property type="entry name" value="CCAAT-binding_factor"/>
</dbReference>
<dbReference type="PANTHER" id="PTHR12455:SF0">
    <property type="entry name" value="NUCLEOLAR COMPLEX PROTEIN 4 HOMOLOG"/>
    <property type="match status" value="1"/>
</dbReference>
<evidence type="ECO:0000256" key="2">
    <source>
        <dbReference type="SAM" id="SignalP"/>
    </source>
</evidence>
<dbReference type="AlphaFoldDB" id="A0A9Q0MLF6"/>
<accession>A0A9Q0MLF6</accession>
<evidence type="ECO:0000256" key="1">
    <source>
        <dbReference type="ARBA" id="ARBA00007797"/>
    </source>
</evidence>
<feature type="signal peptide" evidence="2">
    <location>
        <begin position="1"/>
        <end position="18"/>
    </location>
</feature>
<reference evidence="4" key="1">
    <citation type="submission" date="2022-07" db="EMBL/GenBank/DDBJ databases">
        <authorList>
            <person name="Trinca V."/>
            <person name="Uliana J.V.C."/>
            <person name="Torres T.T."/>
            <person name="Ward R.J."/>
            <person name="Monesi N."/>
        </authorList>
    </citation>
    <scope>NUCLEOTIDE SEQUENCE</scope>
    <source>
        <strain evidence="4">HSMRA1968</strain>
        <tissue evidence="4">Whole embryos</tissue>
    </source>
</reference>
<proteinExistence type="inferred from homology"/>
<name>A0A9Q0MLF6_9DIPT</name>
<organism evidence="4 5">
    <name type="scientific">Pseudolycoriella hygida</name>
    <dbReference type="NCBI Taxonomy" id="35572"/>
    <lineage>
        <taxon>Eukaryota</taxon>
        <taxon>Metazoa</taxon>
        <taxon>Ecdysozoa</taxon>
        <taxon>Arthropoda</taxon>
        <taxon>Hexapoda</taxon>
        <taxon>Insecta</taxon>
        <taxon>Pterygota</taxon>
        <taxon>Neoptera</taxon>
        <taxon>Endopterygota</taxon>
        <taxon>Diptera</taxon>
        <taxon>Nematocera</taxon>
        <taxon>Sciaroidea</taxon>
        <taxon>Sciaridae</taxon>
        <taxon>Pseudolycoriella</taxon>
    </lineage>
</organism>
<dbReference type="GO" id="GO:0032040">
    <property type="term" value="C:small-subunit processome"/>
    <property type="evidence" value="ECO:0007669"/>
    <property type="project" value="TreeGrafter"/>
</dbReference>
<gene>
    <name evidence="4" type="primary">noc4l-a</name>
    <name evidence="4" type="ORF">Bhyg_16416</name>
</gene>